<sequence>ETLQPLHRASTDPYTLHGNNGSSDDSVEWEDANGGMGGGPNTSTLERIQEFRSVYDTQRGATSAKEAKDCFSFTSFEIHGVCDSV</sequence>
<organism evidence="2 3">
    <name type="scientific">Sphaeroforma arctica JP610</name>
    <dbReference type="NCBI Taxonomy" id="667725"/>
    <lineage>
        <taxon>Eukaryota</taxon>
        <taxon>Ichthyosporea</taxon>
        <taxon>Ichthyophonida</taxon>
        <taxon>Sphaeroforma</taxon>
    </lineage>
</organism>
<dbReference type="Proteomes" id="UP000054560">
    <property type="component" value="Unassembled WGS sequence"/>
</dbReference>
<keyword evidence="3" id="KW-1185">Reference proteome</keyword>
<proteinExistence type="predicted"/>
<dbReference type="AlphaFoldDB" id="A0A0L0F1Y4"/>
<reference evidence="2 3" key="1">
    <citation type="submission" date="2011-02" db="EMBL/GenBank/DDBJ databases">
        <title>The Genome Sequence of Sphaeroforma arctica JP610.</title>
        <authorList>
            <consortium name="The Broad Institute Genome Sequencing Platform"/>
            <person name="Russ C."/>
            <person name="Cuomo C."/>
            <person name="Young S.K."/>
            <person name="Zeng Q."/>
            <person name="Gargeya S."/>
            <person name="Alvarado L."/>
            <person name="Berlin A."/>
            <person name="Chapman S.B."/>
            <person name="Chen Z."/>
            <person name="Freedman E."/>
            <person name="Gellesch M."/>
            <person name="Goldberg J."/>
            <person name="Griggs A."/>
            <person name="Gujja S."/>
            <person name="Heilman E."/>
            <person name="Heiman D."/>
            <person name="Howarth C."/>
            <person name="Mehta T."/>
            <person name="Neiman D."/>
            <person name="Pearson M."/>
            <person name="Roberts A."/>
            <person name="Saif S."/>
            <person name="Shea T."/>
            <person name="Shenoy N."/>
            <person name="Sisk P."/>
            <person name="Stolte C."/>
            <person name="Sykes S."/>
            <person name="White J."/>
            <person name="Yandava C."/>
            <person name="Burger G."/>
            <person name="Gray M.W."/>
            <person name="Holland P.W.H."/>
            <person name="King N."/>
            <person name="Lang F.B.F."/>
            <person name="Roger A.J."/>
            <person name="Ruiz-Trillo I."/>
            <person name="Haas B."/>
            <person name="Nusbaum C."/>
            <person name="Birren B."/>
        </authorList>
    </citation>
    <scope>NUCLEOTIDE SEQUENCE [LARGE SCALE GENOMIC DNA]</scope>
    <source>
        <strain evidence="2 3">JP610</strain>
    </source>
</reference>
<gene>
    <name evidence="2" type="ORF">SARC_16731</name>
</gene>
<feature type="region of interest" description="Disordered" evidence="1">
    <location>
        <begin position="1"/>
        <end position="43"/>
    </location>
</feature>
<evidence type="ECO:0000313" key="2">
    <source>
        <dbReference type="EMBL" id="KNC70740.1"/>
    </source>
</evidence>
<feature type="non-terminal residue" evidence="2">
    <location>
        <position position="1"/>
    </location>
</feature>
<evidence type="ECO:0000256" key="1">
    <source>
        <dbReference type="SAM" id="MobiDB-lite"/>
    </source>
</evidence>
<evidence type="ECO:0000313" key="3">
    <source>
        <dbReference type="Proteomes" id="UP000054560"/>
    </source>
</evidence>
<accession>A0A0L0F1Y4</accession>
<name>A0A0L0F1Y4_9EUKA</name>
<dbReference type="GeneID" id="25917235"/>
<dbReference type="EMBL" id="KQ250330">
    <property type="protein sequence ID" value="KNC70740.1"/>
    <property type="molecule type" value="Genomic_DNA"/>
</dbReference>
<dbReference type="RefSeq" id="XP_014144642.1">
    <property type="nucleotide sequence ID" value="XM_014289167.1"/>
</dbReference>
<protein>
    <submittedName>
        <fullName evidence="2">Uncharacterized protein</fullName>
    </submittedName>
</protein>